<dbReference type="PROSITE" id="PS50951">
    <property type="entry name" value="SARAH"/>
    <property type="match status" value="1"/>
</dbReference>
<organism evidence="3 4">
    <name type="scientific">Phyllostomus discolor</name>
    <name type="common">pale spear-nosed bat</name>
    <dbReference type="NCBI Taxonomy" id="89673"/>
    <lineage>
        <taxon>Eukaryota</taxon>
        <taxon>Metazoa</taxon>
        <taxon>Chordata</taxon>
        <taxon>Craniata</taxon>
        <taxon>Vertebrata</taxon>
        <taxon>Euteleostomi</taxon>
        <taxon>Mammalia</taxon>
        <taxon>Eutheria</taxon>
        <taxon>Laurasiatheria</taxon>
        <taxon>Chiroptera</taxon>
        <taxon>Yangochiroptera</taxon>
        <taxon>Phyllostomidae</taxon>
        <taxon>Phyllostominae</taxon>
        <taxon>Phyllostomus</taxon>
    </lineage>
</organism>
<dbReference type="SMART" id="SM00314">
    <property type="entry name" value="RA"/>
    <property type="match status" value="1"/>
</dbReference>
<dbReference type="PROSITE" id="PS50200">
    <property type="entry name" value="RA"/>
    <property type="match status" value="1"/>
</dbReference>
<protein>
    <submittedName>
        <fullName evidence="4">Ras association domain-containing protein 6 isoform X1</fullName>
    </submittedName>
</protein>
<dbReference type="OrthoDB" id="9976881at2759"/>
<dbReference type="GO" id="GO:0007165">
    <property type="term" value="P:signal transduction"/>
    <property type="evidence" value="ECO:0007669"/>
    <property type="project" value="InterPro"/>
</dbReference>
<dbReference type="InterPro" id="IPR033614">
    <property type="entry name" value="RASSF1-6"/>
</dbReference>
<dbReference type="SUPFAM" id="SSF54236">
    <property type="entry name" value="Ubiquitin-like"/>
    <property type="match status" value="1"/>
</dbReference>
<dbReference type="InterPro" id="IPR000159">
    <property type="entry name" value="RA_dom"/>
</dbReference>
<feature type="domain" description="SARAH" evidence="2">
    <location>
        <begin position="355"/>
        <end position="402"/>
    </location>
</feature>
<dbReference type="Gene3D" id="3.10.20.90">
    <property type="entry name" value="Phosphatidylinositol 3-kinase Catalytic Subunit, Chain A, domain 1"/>
    <property type="match status" value="1"/>
</dbReference>
<dbReference type="RefSeq" id="XP_035877862.1">
    <property type="nucleotide sequence ID" value="XM_036021969.1"/>
</dbReference>
<dbReference type="InterPro" id="IPR011524">
    <property type="entry name" value="SARAH_dom"/>
</dbReference>
<reference evidence="4" key="1">
    <citation type="submission" date="2025-08" db="UniProtKB">
        <authorList>
            <consortium name="RefSeq"/>
        </authorList>
    </citation>
    <scope>IDENTIFICATION</scope>
    <source>
        <tissue evidence="4">Muscle</tissue>
    </source>
</reference>
<evidence type="ECO:0000259" key="1">
    <source>
        <dbReference type="PROSITE" id="PS50200"/>
    </source>
</evidence>
<name>A0A7E6DFU2_9CHIR</name>
<evidence type="ECO:0000313" key="4">
    <source>
        <dbReference type="RefSeq" id="XP_035877862.1"/>
    </source>
</evidence>
<dbReference type="Proteomes" id="UP000504628">
    <property type="component" value="Chromosome 1"/>
</dbReference>
<accession>A0A7E6DFU2</accession>
<dbReference type="GeneID" id="114492745"/>
<evidence type="ECO:0000313" key="3">
    <source>
        <dbReference type="Proteomes" id="UP000504628"/>
    </source>
</evidence>
<proteinExistence type="predicted"/>
<keyword evidence="3" id="KW-1185">Reference proteome</keyword>
<feature type="domain" description="Ras-associating" evidence="1">
    <location>
        <begin position="260"/>
        <end position="348"/>
    </location>
</feature>
<evidence type="ECO:0000259" key="2">
    <source>
        <dbReference type="PROSITE" id="PS50951"/>
    </source>
</evidence>
<dbReference type="PANTHER" id="PTHR22738">
    <property type="entry name" value="RASSF"/>
    <property type="match status" value="1"/>
</dbReference>
<dbReference type="Pfam" id="PF00788">
    <property type="entry name" value="RA"/>
    <property type="match status" value="1"/>
</dbReference>
<dbReference type="InterPro" id="IPR049787">
    <property type="entry name" value="SARAH_RASSF6"/>
</dbReference>
<dbReference type="AlphaFoldDB" id="A0A7E6DFU2"/>
<sequence length="411" mass="47467">MTLLCVEEDCLPGAKPQRCSGEPCSPLLLLLAQTSRTGERALIFRVCDPAGERSLRSQFSPTTKGTLDDLRKGDTMTMMAHQSSSWIFVNERTFLTGEQLNSLLKTYNIFYENQENLHISYGQTKDDTLIVEGMLDICWGVKRPIQLKIQDEKQIPSFTVKSPDGFSKMGMTRWGEFDDLHNISELDKTQIPVPESMNPQKDYLSYHSSTLKPLEDEEPKPPLLYRTMSEAALVRKRMKPPMMDRKDRQRHRASINGHFYNHETSIFTPAFGSETKVRVNSNMNTEEVIKQLLQKFKIENSAQDFALYILFATGERKRLKKTDIPLLHRLLQGPSKENARIFLMDKDTEEISSDVAQYINFHFSLLESILQRLNEEETREIQKITTKFNTEKAIIQKYLQRKQVVKTETTV</sequence>
<dbReference type="InParanoid" id="A0A7E6DFU2"/>
<dbReference type="CTD" id="166824"/>
<gene>
    <name evidence="4" type="primary">RASSF6</name>
</gene>
<dbReference type="InterPro" id="IPR029071">
    <property type="entry name" value="Ubiquitin-like_domsf"/>
</dbReference>
<dbReference type="CDD" id="cd21895">
    <property type="entry name" value="SARAH_RASSF6"/>
    <property type="match status" value="1"/>
</dbReference>
<dbReference type="Pfam" id="PF16517">
    <property type="entry name" value="Nore1-SARAH"/>
    <property type="match status" value="1"/>
</dbReference>
<dbReference type="PANTHER" id="PTHR22738:SF3">
    <property type="entry name" value="RAS ASSOCIATION DOMAIN-CONTAINING PROTEIN 6"/>
    <property type="match status" value="1"/>
</dbReference>
<dbReference type="FunCoup" id="A0A7E6DFU2">
    <property type="interactions" value="430"/>
</dbReference>